<dbReference type="GO" id="GO:0009986">
    <property type="term" value="C:cell surface"/>
    <property type="evidence" value="ECO:0007669"/>
    <property type="project" value="TreeGrafter"/>
</dbReference>
<comment type="caution">
    <text evidence="2">The sequence shown here is derived from an EMBL/GenBank/DDBJ whole genome shotgun (WGS) entry which is preliminary data.</text>
</comment>
<dbReference type="eggNOG" id="ENOG5032SUT">
    <property type="taxonomic scope" value="Bacteria"/>
</dbReference>
<dbReference type="Proteomes" id="UP000027734">
    <property type="component" value="Unassembled WGS sequence"/>
</dbReference>
<dbReference type="RefSeq" id="WP_025059700.1">
    <property type="nucleotide sequence ID" value="NZ_JAMC01000005.1"/>
</dbReference>
<evidence type="ECO:0000259" key="1">
    <source>
        <dbReference type="Pfam" id="PF09458"/>
    </source>
</evidence>
<organism evidence="2 3">
    <name type="scientific">Sulfitobacter donghicola DSW-25 = KCTC 12864 = JCM 14565</name>
    <dbReference type="NCBI Taxonomy" id="1300350"/>
    <lineage>
        <taxon>Bacteria</taxon>
        <taxon>Pseudomonadati</taxon>
        <taxon>Pseudomonadota</taxon>
        <taxon>Alphaproteobacteria</taxon>
        <taxon>Rhodobacterales</taxon>
        <taxon>Roseobacteraceae</taxon>
        <taxon>Sulfitobacter</taxon>
    </lineage>
</organism>
<dbReference type="GO" id="GO:0070492">
    <property type="term" value="F:oligosaccharide binding"/>
    <property type="evidence" value="ECO:0007669"/>
    <property type="project" value="TreeGrafter"/>
</dbReference>
<proteinExistence type="predicted"/>
<name>A0A073IH19_9RHOB</name>
<dbReference type="Pfam" id="PF09458">
    <property type="entry name" value="H_lectin"/>
    <property type="match status" value="1"/>
</dbReference>
<dbReference type="InterPro" id="IPR037221">
    <property type="entry name" value="H-type_lectin_dom_sf"/>
</dbReference>
<dbReference type="GO" id="GO:0098609">
    <property type="term" value="P:cell-cell adhesion"/>
    <property type="evidence" value="ECO:0007669"/>
    <property type="project" value="TreeGrafter"/>
</dbReference>
<protein>
    <submittedName>
        <fullName evidence="2">ATP synthase</fullName>
    </submittedName>
</protein>
<gene>
    <name evidence="2" type="ORF">DSW25_14320</name>
</gene>
<dbReference type="InterPro" id="IPR052487">
    <property type="entry name" value="Galactose-binding_lectin"/>
</dbReference>
<dbReference type="GO" id="GO:0045335">
    <property type="term" value="C:phagocytic vesicle"/>
    <property type="evidence" value="ECO:0007669"/>
    <property type="project" value="TreeGrafter"/>
</dbReference>
<feature type="domain" description="H-type lectin" evidence="1">
    <location>
        <begin position="39"/>
        <end position="104"/>
    </location>
</feature>
<dbReference type="Gene3D" id="2.60.40.2080">
    <property type="match status" value="1"/>
</dbReference>
<dbReference type="STRING" id="1300350.Z948_2342"/>
<dbReference type="InterPro" id="IPR019019">
    <property type="entry name" value="H-type_lectin_domain"/>
</dbReference>
<dbReference type="GO" id="GO:0098636">
    <property type="term" value="C:protein complex involved in cell adhesion"/>
    <property type="evidence" value="ECO:0007669"/>
    <property type="project" value="TreeGrafter"/>
</dbReference>
<dbReference type="GO" id="GO:0030247">
    <property type="term" value="F:polysaccharide binding"/>
    <property type="evidence" value="ECO:0007669"/>
    <property type="project" value="TreeGrafter"/>
</dbReference>
<evidence type="ECO:0000313" key="2">
    <source>
        <dbReference type="EMBL" id="KEJ88816.1"/>
    </source>
</evidence>
<keyword evidence="3" id="KW-1185">Reference proteome</keyword>
<evidence type="ECO:0000313" key="3">
    <source>
        <dbReference type="Proteomes" id="UP000027734"/>
    </source>
</evidence>
<dbReference type="SUPFAM" id="SSF141086">
    <property type="entry name" value="Agglutinin HPA-like"/>
    <property type="match status" value="1"/>
</dbReference>
<accession>A0A073IH19</accession>
<dbReference type="AlphaFoldDB" id="A0A073IH19"/>
<dbReference type="OrthoDB" id="7658568at2"/>
<dbReference type="EMBL" id="JAMC01000005">
    <property type="protein sequence ID" value="KEJ88816.1"/>
    <property type="molecule type" value="Genomic_DNA"/>
</dbReference>
<reference evidence="2 3" key="1">
    <citation type="submission" date="2014-01" db="EMBL/GenBank/DDBJ databases">
        <title>Sulfitobacter donghicola JCM 14565 Genome Sequencing.</title>
        <authorList>
            <person name="Lai Q."/>
            <person name="Hong Z."/>
        </authorList>
    </citation>
    <scope>NUCLEOTIDE SEQUENCE [LARGE SCALE GENOMIC DNA]</scope>
    <source>
        <strain evidence="2 3">JCM 14565</strain>
    </source>
</reference>
<dbReference type="GO" id="GO:0046871">
    <property type="term" value="F:N-acetylgalactosamine binding"/>
    <property type="evidence" value="ECO:0007669"/>
    <property type="project" value="TreeGrafter"/>
</dbReference>
<sequence length="116" mass="13151">MKKLRSLIVGVDSGDVVLFEDFEDGGEMWTGRGQRERRRRIKFSEKYLSEPTVQLSISLWDMDAGSVLRADVAAEAVTEKGFDMVFRTWGDTRVARARIAWTAFGELEDSDAWDVG</sequence>
<dbReference type="PANTHER" id="PTHR46938">
    <property type="entry name" value="DISCOIDIN-1 SUBUNIT A-RELATED-RELATED"/>
    <property type="match status" value="1"/>
</dbReference>